<dbReference type="PANTHER" id="PTHR46669:SF1">
    <property type="entry name" value="LEUCINE-RICH PPR MOTIF-CONTAINING PROTEIN, MITOCHONDRIAL"/>
    <property type="match status" value="1"/>
</dbReference>
<dbReference type="Gene3D" id="1.25.40.10">
    <property type="entry name" value="Tetratricopeptide repeat domain"/>
    <property type="match status" value="1"/>
</dbReference>
<evidence type="ECO:0000313" key="4">
    <source>
        <dbReference type="Proteomes" id="UP001607302"/>
    </source>
</evidence>
<evidence type="ECO:0008006" key="5">
    <source>
        <dbReference type="Google" id="ProtNLM"/>
    </source>
</evidence>
<evidence type="ECO:0000256" key="1">
    <source>
        <dbReference type="PROSITE-ProRule" id="PRU00708"/>
    </source>
</evidence>
<feature type="repeat" description="PPR" evidence="1">
    <location>
        <begin position="133"/>
        <end position="167"/>
    </location>
</feature>
<dbReference type="PROSITE" id="PS51375">
    <property type="entry name" value="PPR"/>
    <property type="match status" value="3"/>
</dbReference>
<protein>
    <recommendedName>
        <fullName evidence="5">Leucine-rich PPR motif-containing protein, mitochondrial</fullName>
    </recommendedName>
</protein>
<feature type="repeat" description="PPR" evidence="1">
    <location>
        <begin position="203"/>
        <end position="237"/>
    </location>
</feature>
<dbReference type="Pfam" id="PF13812">
    <property type="entry name" value="PPR_3"/>
    <property type="match status" value="1"/>
</dbReference>
<evidence type="ECO:0000256" key="2">
    <source>
        <dbReference type="SAM" id="SignalP"/>
    </source>
</evidence>
<sequence length="829" mass="97684">MTIIMALFLWPIKYFRCLRNVSKRVHINDSHKNCLSLASNELALKERNQQIKESDIDGILKKINNKFKYTDLIDKHLLEDIIYFIEIQGKLDPSQALSTLQYCGLLIQCTEKQKINFTNTLWKLCNIYNVPMNVNFYNTLLQVYVENKYQFSPLEILSDMKRRSIEPDKLTYKKILEYYCKNGNMEAAMIMFKYIKDEYYPLDVDIYNLIITGYFEVSDPKNAINVLRIIQRLNLTPSVETYITLMCGFAKYNDIKNIQNMLLRCQKKNIYFTNKNILDVIYTLIAHKNVCYVDEMLEILKKPYQTEAIDFFGKVIDLKQEDIATKILFHIYPDIKSYFFKNKYEHFFINKFIYSDVNPQKVIDICTHFYTQCDNTQIFIEAIYVSFKHDNDLLTLMLLEEWKKRGHKLRPHYFWPLLTKVQNNRILKYIKDMITIYDVTPCAHTIANFIIPNLLSNNFTSVALLKELGIPEETARNAIVCSLLNKNKTKSAFIYVSDNPIEYIDSILGESLRQALFNTYDIHSYLGIARHLYTETRFGKKNKVPLSNKIIDIMDFLYENPTCISKIMEYLLKNKLQISNDIHKTLFDYQNKNLMHEKMEQSEKTQTLRSKGWSTAITRDVNIFIADKLLKKCMTKESKMILKKLINEYPTYVTFQLYYAQNLILVGNLNDAEIIEYTSKIIKCNGNILENYIEQSNIIKTLETAITFSEKYKHVPALKELIESIVLIEIELLQYFINVATKTKDQYILIELVLCFLKNEFEEEAKKIIKVNIFCTSNYKFTVIQNSIQNSFEKRHTTLTILIQTNLLYTNVLSKYMVSIMHITVYTTV</sequence>
<feature type="chain" id="PRO_5044766875" description="Leucine-rich PPR motif-containing protein, mitochondrial" evidence="2">
    <location>
        <begin position="18"/>
        <end position="829"/>
    </location>
</feature>
<proteinExistence type="predicted"/>
<dbReference type="InterPro" id="IPR002885">
    <property type="entry name" value="PPR_rpt"/>
</dbReference>
<accession>A0ABD2A2D9</accession>
<dbReference type="AlphaFoldDB" id="A0ABD2A2D9"/>
<keyword evidence="2" id="KW-0732">Signal</keyword>
<evidence type="ECO:0000313" key="3">
    <source>
        <dbReference type="EMBL" id="KAL2714763.1"/>
    </source>
</evidence>
<name>A0ABD2A2D9_VESSQ</name>
<comment type="caution">
    <text evidence="3">The sequence shown here is derived from an EMBL/GenBank/DDBJ whole genome shotgun (WGS) entry which is preliminary data.</text>
</comment>
<organism evidence="3 4">
    <name type="scientific">Vespula squamosa</name>
    <name type="common">Southern yellow jacket</name>
    <name type="synonym">Wasp</name>
    <dbReference type="NCBI Taxonomy" id="30214"/>
    <lineage>
        <taxon>Eukaryota</taxon>
        <taxon>Metazoa</taxon>
        <taxon>Ecdysozoa</taxon>
        <taxon>Arthropoda</taxon>
        <taxon>Hexapoda</taxon>
        <taxon>Insecta</taxon>
        <taxon>Pterygota</taxon>
        <taxon>Neoptera</taxon>
        <taxon>Endopterygota</taxon>
        <taxon>Hymenoptera</taxon>
        <taxon>Apocrita</taxon>
        <taxon>Aculeata</taxon>
        <taxon>Vespoidea</taxon>
        <taxon>Vespidae</taxon>
        <taxon>Vespinae</taxon>
        <taxon>Vespula</taxon>
    </lineage>
</organism>
<feature type="repeat" description="PPR" evidence="1">
    <location>
        <begin position="168"/>
        <end position="202"/>
    </location>
</feature>
<gene>
    <name evidence="3" type="ORF">V1478_015948</name>
</gene>
<feature type="signal peptide" evidence="2">
    <location>
        <begin position="1"/>
        <end position="17"/>
    </location>
</feature>
<reference evidence="3 4" key="1">
    <citation type="journal article" date="2024" name="Ann. Entomol. Soc. Am.">
        <title>Genomic analyses of the southern and eastern yellowjacket wasps (Hymenoptera: Vespidae) reveal evolutionary signatures of social life.</title>
        <authorList>
            <person name="Catto M.A."/>
            <person name="Caine P.B."/>
            <person name="Orr S.E."/>
            <person name="Hunt B.G."/>
            <person name="Goodisman M.A.D."/>
        </authorList>
    </citation>
    <scope>NUCLEOTIDE SEQUENCE [LARGE SCALE GENOMIC DNA]</scope>
    <source>
        <strain evidence="3">233</strain>
        <tissue evidence="3">Head and thorax</tissue>
    </source>
</reference>
<dbReference type="EMBL" id="JAUDFV010000156">
    <property type="protein sequence ID" value="KAL2714763.1"/>
    <property type="molecule type" value="Genomic_DNA"/>
</dbReference>
<dbReference type="InterPro" id="IPR033490">
    <property type="entry name" value="LRP130"/>
</dbReference>
<dbReference type="Proteomes" id="UP001607302">
    <property type="component" value="Unassembled WGS sequence"/>
</dbReference>
<dbReference type="PANTHER" id="PTHR46669">
    <property type="entry name" value="LEUCINE-RICH PPR MOTIF-CONTAINING PROTEIN, MITOCHONDRIAL"/>
    <property type="match status" value="1"/>
</dbReference>
<keyword evidence="4" id="KW-1185">Reference proteome</keyword>
<dbReference type="InterPro" id="IPR011990">
    <property type="entry name" value="TPR-like_helical_dom_sf"/>
</dbReference>